<name>A0ABY4W6I0_9PROT</name>
<keyword evidence="1" id="KW-0732">Signal</keyword>
<sequence length="339" mass="36289">MRLKSLLGAGILLAATSMMTGVLAAETMIFRIGTGGISGTYYPVGQAIATMISNPLAKSDCGTLPCGVSGLLAVGQASNGSVANIAGIRSGQIESGFSQSDIAHWARTGTGFYIGDSPDQKIMAIASLYTETIHLAVRQDSGIKSIYDLAGKRVSLDDPGSGTLVDARIILKAYGISETDMDVQYVKASEAIKKMKADKLDAFFVIAGFPSKAISDLSNDIQISLINIDGAAASRITRENEFFSEQTIPAGTYRNVSQVKTLGVGALWIVNKNVDAERAYKITRKFWESLPDFKKSGGHPKLSKISLETAFQSMSVPLHPGAKKYYEENGLLNEKMLRN</sequence>
<protein>
    <submittedName>
        <fullName evidence="2">TAXI family TRAP transporter solute-binding subunit</fullName>
    </submittedName>
</protein>
<accession>A0ABY4W6I0</accession>
<dbReference type="PANTHER" id="PTHR42941:SF1">
    <property type="entry name" value="SLL1037 PROTEIN"/>
    <property type="match status" value="1"/>
</dbReference>
<dbReference type="RefSeq" id="WP_251936608.1">
    <property type="nucleotide sequence ID" value="NZ_CP098747.1"/>
</dbReference>
<feature type="signal peptide" evidence="1">
    <location>
        <begin position="1"/>
        <end position="24"/>
    </location>
</feature>
<dbReference type="SUPFAM" id="SSF53850">
    <property type="entry name" value="Periplasmic binding protein-like II"/>
    <property type="match status" value="1"/>
</dbReference>
<reference evidence="2" key="1">
    <citation type="submission" date="2022-06" db="EMBL/GenBank/DDBJ databases">
        <title>Sneathiella actinostolidae sp. nov., isolated from a sea anemonein the Western Pacific Ocean.</title>
        <authorList>
            <person name="Wei M.J."/>
        </authorList>
    </citation>
    <scope>NUCLEOTIDE SEQUENCE</scope>
    <source>
        <strain evidence="2">PHK-P5</strain>
    </source>
</reference>
<evidence type="ECO:0000256" key="1">
    <source>
        <dbReference type="SAM" id="SignalP"/>
    </source>
</evidence>
<dbReference type="Pfam" id="PF16868">
    <property type="entry name" value="NMT1_3"/>
    <property type="match status" value="1"/>
</dbReference>
<dbReference type="NCBIfam" id="TIGR02122">
    <property type="entry name" value="TRAP_TAXI"/>
    <property type="match status" value="1"/>
</dbReference>
<evidence type="ECO:0000313" key="3">
    <source>
        <dbReference type="Proteomes" id="UP001056291"/>
    </source>
</evidence>
<dbReference type="PANTHER" id="PTHR42941">
    <property type="entry name" value="SLL1037 PROTEIN"/>
    <property type="match status" value="1"/>
</dbReference>
<evidence type="ECO:0000313" key="2">
    <source>
        <dbReference type="EMBL" id="USG62643.1"/>
    </source>
</evidence>
<gene>
    <name evidence="2" type="ORF">NBZ79_06590</name>
</gene>
<dbReference type="EMBL" id="CP098747">
    <property type="protein sequence ID" value="USG62643.1"/>
    <property type="molecule type" value="Genomic_DNA"/>
</dbReference>
<dbReference type="InterPro" id="IPR011852">
    <property type="entry name" value="TRAP_TAXI"/>
</dbReference>
<dbReference type="CDD" id="cd13520">
    <property type="entry name" value="PBP2_TAXI_TRAP"/>
    <property type="match status" value="1"/>
</dbReference>
<keyword evidence="3" id="KW-1185">Reference proteome</keyword>
<organism evidence="2 3">
    <name type="scientific">Sneathiella marina</name>
    <dbReference type="NCBI Taxonomy" id="2950108"/>
    <lineage>
        <taxon>Bacteria</taxon>
        <taxon>Pseudomonadati</taxon>
        <taxon>Pseudomonadota</taxon>
        <taxon>Alphaproteobacteria</taxon>
        <taxon>Sneathiellales</taxon>
        <taxon>Sneathiellaceae</taxon>
        <taxon>Sneathiella</taxon>
    </lineage>
</organism>
<dbReference type="Gene3D" id="3.40.190.10">
    <property type="entry name" value="Periplasmic binding protein-like II"/>
    <property type="match status" value="2"/>
</dbReference>
<feature type="chain" id="PRO_5046329170" evidence="1">
    <location>
        <begin position="25"/>
        <end position="339"/>
    </location>
</feature>
<proteinExistence type="predicted"/>
<dbReference type="Proteomes" id="UP001056291">
    <property type="component" value="Chromosome"/>
</dbReference>